<accession>A0A6A6WF58</accession>
<dbReference type="RefSeq" id="XP_033603626.1">
    <property type="nucleotide sequence ID" value="XM_033748003.1"/>
</dbReference>
<dbReference type="PANTHER" id="PTHR12149">
    <property type="entry name" value="FRUCTOSAMINE 3 KINASE-RELATED PROTEIN"/>
    <property type="match status" value="1"/>
</dbReference>
<evidence type="ECO:0000313" key="4">
    <source>
        <dbReference type="Proteomes" id="UP000799437"/>
    </source>
</evidence>
<dbReference type="Proteomes" id="UP000799437">
    <property type="component" value="Unassembled WGS sequence"/>
</dbReference>
<keyword evidence="4" id="KW-1185">Reference proteome</keyword>
<reference evidence="3" key="1">
    <citation type="journal article" date="2020" name="Stud. Mycol.">
        <title>101 Dothideomycetes genomes: a test case for predicting lifestyles and emergence of pathogens.</title>
        <authorList>
            <person name="Haridas S."/>
            <person name="Albert R."/>
            <person name="Binder M."/>
            <person name="Bloem J."/>
            <person name="Labutti K."/>
            <person name="Salamov A."/>
            <person name="Andreopoulos B."/>
            <person name="Baker S."/>
            <person name="Barry K."/>
            <person name="Bills G."/>
            <person name="Bluhm B."/>
            <person name="Cannon C."/>
            <person name="Castanera R."/>
            <person name="Culley D."/>
            <person name="Daum C."/>
            <person name="Ezra D."/>
            <person name="Gonzalez J."/>
            <person name="Henrissat B."/>
            <person name="Kuo A."/>
            <person name="Liang C."/>
            <person name="Lipzen A."/>
            <person name="Lutzoni F."/>
            <person name="Magnuson J."/>
            <person name="Mondo S."/>
            <person name="Nolan M."/>
            <person name="Ohm R."/>
            <person name="Pangilinan J."/>
            <person name="Park H.-J."/>
            <person name="Ramirez L."/>
            <person name="Alfaro M."/>
            <person name="Sun H."/>
            <person name="Tritt A."/>
            <person name="Yoshinaga Y."/>
            <person name="Zwiers L.-H."/>
            <person name="Turgeon B."/>
            <person name="Goodwin S."/>
            <person name="Spatafora J."/>
            <person name="Crous P."/>
            <person name="Grigoriev I."/>
        </authorList>
    </citation>
    <scope>NUCLEOTIDE SEQUENCE</scope>
    <source>
        <strain evidence="3">CBS 121739</strain>
    </source>
</reference>
<dbReference type="SUPFAM" id="SSF56112">
    <property type="entry name" value="Protein kinase-like (PK-like)"/>
    <property type="match status" value="1"/>
</dbReference>
<comment type="catalytic activity">
    <reaction evidence="2">
        <text>N(6)-D-ribulosyl-L-lysyl-[protein] + ATP = N(6)-(3-O-phospho-D-ribulosyl)-L-lysyl-[protein] + ADP + H(+)</text>
        <dbReference type="Rhea" id="RHEA:48432"/>
        <dbReference type="Rhea" id="RHEA-COMP:12103"/>
        <dbReference type="Rhea" id="RHEA-COMP:12104"/>
        <dbReference type="ChEBI" id="CHEBI:15378"/>
        <dbReference type="ChEBI" id="CHEBI:30616"/>
        <dbReference type="ChEBI" id="CHEBI:90418"/>
        <dbReference type="ChEBI" id="CHEBI:90420"/>
        <dbReference type="ChEBI" id="CHEBI:456216"/>
        <dbReference type="EC" id="2.7.1.172"/>
    </reaction>
    <physiologicalReaction direction="left-to-right" evidence="2">
        <dbReference type="Rhea" id="RHEA:48433"/>
    </physiologicalReaction>
</comment>
<name>A0A6A6WF58_9PEZI</name>
<sequence>MMDAISKHGIDENVLRSLPSVASVTKISRHGASAWTKRFRIDVQHTDQTKASYFMKLSLDHHGKEALKGEYEGTAALHDLAPELVPKPIAWGSLESKEDTHFYLTKFYELGEQLPSEADFCKRLADLHHKHCSPNGKYGFHVTTYNGDLPQDNTYADTWEEFFVNGLKHVLALNRERGGVSEELESLVPDLLEKVIPRLLRPLETGGNSIKPSLVHGDLWCGNAAIDQEDDKPIIFDPSSFWAHNEYELGNWRPARNKFSQSYFNAYHSHFPKASPEEDYDDRNALYALRFNLHAATLFPNMASFREMVIEEARRLIAKFPEGYDSWAQASAGASEH</sequence>
<protein>
    <recommendedName>
        <fullName evidence="1">protein-ribulosamine 3-kinase</fullName>
        <ecNumber evidence="1">2.7.1.172</ecNumber>
    </recommendedName>
</protein>
<dbReference type="GeneID" id="54489057"/>
<dbReference type="EC" id="2.7.1.172" evidence="1"/>
<evidence type="ECO:0000256" key="2">
    <source>
        <dbReference type="ARBA" id="ARBA00048655"/>
    </source>
</evidence>
<organism evidence="3 4">
    <name type="scientific">Pseudovirgaria hyperparasitica</name>
    <dbReference type="NCBI Taxonomy" id="470096"/>
    <lineage>
        <taxon>Eukaryota</taxon>
        <taxon>Fungi</taxon>
        <taxon>Dikarya</taxon>
        <taxon>Ascomycota</taxon>
        <taxon>Pezizomycotina</taxon>
        <taxon>Dothideomycetes</taxon>
        <taxon>Dothideomycetes incertae sedis</taxon>
        <taxon>Acrospermales</taxon>
        <taxon>Acrospermaceae</taxon>
        <taxon>Pseudovirgaria</taxon>
    </lineage>
</organism>
<gene>
    <name evidence="3" type="ORF">EJ05DRAFT_508369</name>
</gene>
<dbReference type="InterPro" id="IPR016477">
    <property type="entry name" value="Fructo-/Ketosamine-3-kinase"/>
</dbReference>
<dbReference type="EMBL" id="ML996567">
    <property type="protein sequence ID" value="KAF2761175.1"/>
    <property type="molecule type" value="Genomic_DNA"/>
</dbReference>
<dbReference type="OrthoDB" id="5772781at2759"/>
<proteinExistence type="predicted"/>
<evidence type="ECO:0000313" key="3">
    <source>
        <dbReference type="EMBL" id="KAF2761175.1"/>
    </source>
</evidence>
<evidence type="ECO:0000256" key="1">
    <source>
        <dbReference type="ARBA" id="ARBA00011961"/>
    </source>
</evidence>
<dbReference type="Pfam" id="PF03881">
    <property type="entry name" value="Fructosamin_kin"/>
    <property type="match status" value="1"/>
</dbReference>
<dbReference type="InterPro" id="IPR011009">
    <property type="entry name" value="Kinase-like_dom_sf"/>
</dbReference>
<dbReference type="Gene3D" id="3.90.1200.10">
    <property type="match status" value="1"/>
</dbReference>
<dbReference type="GO" id="GO:0102193">
    <property type="term" value="F:protein-ribulosamine 3-kinase activity"/>
    <property type="evidence" value="ECO:0007669"/>
    <property type="project" value="UniProtKB-EC"/>
</dbReference>
<dbReference type="AlphaFoldDB" id="A0A6A6WF58"/>
<dbReference type="PANTHER" id="PTHR12149:SF8">
    <property type="entry name" value="PROTEIN-RIBULOSAMINE 3-KINASE"/>
    <property type="match status" value="1"/>
</dbReference>